<evidence type="ECO:0000256" key="4">
    <source>
        <dbReference type="ARBA" id="ARBA00023157"/>
    </source>
</evidence>
<keyword evidence="5" id="KW-0732">Signal</keyword>
<dbReference type="SUPFAM" id="SSF50494">
    <property type="entry name" value="Trypsin-like serine proteases"/>
    <property type="match status" value="1"/>
</dbReference>
<dbReference type="GO" id="GO:0006508">
    <property type="term" value="P:proteolysis"/>
    <property type="evidence" value="ECO:0007669"/>
    <property type="project" value="UniProtKB-KW"/>
</dbReference>
<protein>
    <recommendedName>
        <fullName evidence="6">Peptidase S1 domain-containing protein</fullName>
    </recommendedName>
</protein>
<keyword evidence="4" id="KW-1015">Disulfide bond</keyword>
<evidence type="ECO:0000256" key="2">
    <source>
        <dbReference type="ARBA" id="ARBA00022801"/>
    </source>
</evidence>
<dbReference type="Gene3D" id="2.40.10.10">
    <property type="entry name" value="Trypsin-like serine proteases"/>
    <property type="match status" value="1"/>
</dbReference>
<dbReference type="InterPro" id="IPR001254">
    <property type="entry name" value="Trypsin_dom"/>
</dbReference>
<dbReference type="EMBL" id="OC931052">
    <property type="protein sequence ID" value="CAD7658967.1"/>
    <property type="molecule type" value="Genomic_DNA"/>
</dbReference>
<keyword evidence="8" id="KW-1185">Reference proteome</keyword>
<feature type="non-terminal residue" evidence="7">
    <location>
        <position position="81"/>
    </location>
</feature>
<dbReference type="InterPro" id="IPR050430">
    <property type="entry name" value="Peptidase_S1"/>
</dbReference>
<dbReference type="GO" id="GO:0004252">
    <property type="term" value="F:serine-type endopeptidase activity"/>
    <property type="evidence" value="ECO:0007669"/>
    <property type="project" value="InterPro"/>
</dbReference>
<sequence>MKYLALILVLTLWLADTNAEKLHVSVNRHSGGRIVGGVDATADQAPFQVALQSSGWFGWGHRCGGSLVGTQSVVTAAHCTE</sequence>
<dbReference type="PANTHER" id="PTHR24276:SF98">
    <property type="entry name" value="FI18310P1-RELATED"/>
    <property type="match status" value="1"/>
</dbReference>
<feature type="chain" id="PRO_5035593342" description="Peptidase S1 domain-containing protein" evidence="5">
    <location>
        <begin position="20"/>
        <end position="81"/>
    </location>
</feature>
<evidence type="ECO:0000256" key="1">
    <source>
        <dbReference type="ARBA" id="ARBA00022670"/>
    </source>
</evidence>
<name>A0A7R9QUL7_9ACAR</name>
<dbReference type="PROSITE" id="PS00134">
    <property type="entry name" value="TRYPSIN_HIS"/>
    <property type="match status" value="1"/>
</dbReference>
<keyword evidence="1" id="KW-0645">Protease</keyword>
<dbReference type="InterPro" id="IPR043504">
    <property type="entry name" value="Peptidase_S1_PA_chymotrypsin"/>
</dbReference>
<proteinExistence type="predicted"/>
<organism evidence="7">
    <name type="scientific">Oppiella nova</name>
    <dbReference type="NCBI Taxonomy" id="334625"/>
    <lineage>
        <taxon>Eukaryota</taxon>
        <taxon>Metazoa</taxon>
        <taxon>Ecdysozoa</taxon>
        <taxon>Arthropoda</taxon>
        <taxon>Chelicerata</taxon>
        <taxon>Arachnida</taxon>
        <taxon>Acari</taxon>
        <taxon>Acariformes</taxon>
        <taxon>Sarcoptiformes</taxon>
        <taxon>Oribatida</taxon>
        <taxon>Brachypylina</taxon>
        <taxon>Oppioidea</taxon>
        <taxon>Oppiidae</taxon>
        <taxon>Oppiella</taxon>
    </lineage>
</organism>
<dbReference type="InterPro" id="IPR009003">
    <property type="entry name" value="Peptidase_S1_PA"/>
</dbReference>
<evidence type="ECO:0000256" key="5">
    <source>
        <dbReference type="SAM" id="SignalP"/>
    </source>
</evidence>
<accession>A0A7R9QUL7</accession>
<evidence type="ECO:0000259" key="6">
    <source>
        <dbReference type="Pfam" id="PF00089"/>
    </source>
</evidence>
<dbReference type="Proteomes" id="UP000728032">
    <property type="component" value="Unassembled WGS sequence"/>
</dbReference>
<reference evidence="7" key="1">
    <citation type="submission" date="2020-11" db="EMBL/GenBank/DDBJ databases">
        <authorList>
            <person name="Tran Van P."/>
        </authorList>
    </citation>
    <scope>NUCLEOTIDE SEQUENCE</scope>
</reference>
<feature type="domain" description="Peptidase S1" evidence="6">
    <location>
        <begin position="34"/>
        <end position="80"/>
    </location>
</feature>
<dbReference type="AlphaFoldDB" id="A0A7R9QUL7"/>
<evidence type="ECO:0000313" key="7">
    <source>
        <dbReference type="EMBL" id="CAD7658967.1"/>
    </source>
</evidence>
<dbReference type="OrthoDB" id="6513794at2759"/>
<gene>
    <name evidence="7" type="ORF">ONB1V03_LOCUS15587</name>
</gene>
<dbReference type="InterPro" id="IPR018114">
    <property type="entry name" value="TRYPSIN_HIS"/>
</dbReference>
<dbReference type="PANTHER" id="PTHR24276">
    <property type="entry name" value="POLYSERASE-RELATED"/>
    <property type="match status" value="1"/>
</dbReference>
<evidence type="ECO:0000313" key="8">
    <source>
        <dbReference type="Proteomes" id="UP000728032"/>
    </source>
</evidence>
<keyword evidence="2" id="KW-0378">Hydrolase</keyword>
<keyword evidence="3" id="KW-0720">Serine protease</keyword>
<feature type="signal peptide" evidence="5">
    <location>
        <begin position="1"/>
        <end position="19"/>
    </location>
</feature>
<dbReference type="EMBL" id="CAJPVJ010016227">
    <property type="protein sequence ID" value="CAG2176153.1"/>
    <property type="molecule type" value="Genomic_DNA"/>
</dbReference>
<evidence type="ECO:0000256" key="3">
    <source>
        <dbReference type="ARBA" id="ARBA00022825"/>
    </source>
</evidence>
<dbReference type="Pfam" id="PF00089">
    <property type="entry name" value="Trypsin"/>
    <property type="match status" value="1"/>
</dbReference>